<name>A0A813ZR72_9BILA</name>
<dbReference type="Proteomes" id="UP000663879">
    <property type="component" value="Unassembled WGS sequence"/>
</dbReference>
<dbReference type="AlphaFoldDB" id="A0A813ZR72"/>
<evidence type="ECO:0000313" key="2">
    <source>
        <dbReference type="Proteomes" id="UP000663879"/>
    </source>
</evidence>
<dbReference type="EMBL" id="CAJNOC010001941">
    <property type="protein sequence ID" value="CAF0902057.1"/>
    <property type="molecule type" value="Genomic_DNA"/>
</dbReference>
<sequence length="308" mass="36714">MRLVVDNWILTTVKHNEIDFLKNEQRISINKRVEQEQNLFDSVRINEFESFPLNYFTYWKPKLNEIIMNEMEQSSDILVSERFLHTQNLKSKIDNFFVENSYEKENFDVSCLSNQSQQNIQPSRMENDIQQETNEIKDFLNFLYIILDVRTYTDAKSLIGDFLKVRNYLFAQREFIQTDNHINFKNKNEIISFLKDNLRIKQLLFCQSLGLFEQFRIKLFELLDKSVSDNNLDKCTKLFNKIRINYLTRLENLKAILKLKITRLEKSVNIWNEFENTCSKLENIFGINQTLKACSLDVSSLLDFSVLT</sequence>
<evidence type="ECO:0000313" key="1">
    <source>
        <dbReference type="EMBL" id="CAF0902057.1"/>
    </source>
</evidence>
<proteinExistence type="predicted"/>
<accession>A0A813ZR72</accession>
<gene>
    <name evidence="1" type="ORF">OXX778_LOCUS11449</name>
</gene>
<reference evidence="1" key="1">
    <citation type="submission" date="2021-02" db="EMBL/GenBank/DDBJ databases">
        <authorList>
            <person name="Nowell W R."/>
        </authorList>
    </citation>
    <scope>NUCLEOTIDE SEQUENCE</scope>
    <source>
        <strain evidence="1">Ploen Becks lab</strain>
    </source>
</reference>
<keyword evidence="2" id="KW-1185">Reference proteome</keyword>
<protein>
    <submittedName>
        <fullName evidence="1">Uncharacterized protein</fullName>
    </submittedName>
</protein>
<organism evidence="1 2">
    <name type="scientific">Brachionus calyciflorus</name>
    <dbReference type="NCBI Taxonomy" id="104777"/>
    <lineage>
        <taxon>Eukaryota</taxon>
        <taxon>Metazoa</taxon>
        <taxon>Spiralia</taxon>
        <taxon>Gnathifera</taxon>
        <taxon>Rotifera</taxon>
        <taxon>Eurotatoria</taxon>
        <taxon>Monogononta</taxon>
        <taxon>Pseudotrocha</taxon>
        <taxon>Ploima</taxon>
        <taxon>Brachionidae</taxon>
        <taxon>Brachionus</taxon>
    </lineage>
</organism>
<comment type="caution">
    <text evidence="1">The sequence shown here is derived from an EMBL/GenBank/DDBJ whole genome shotgun (WGS) entry which is preliminary data.</text>
</comment>